<keyword evidence="4" id="KW-0997">Cell inner membrane</keyword>
<dbReference type="CDD" id="cd06261">
    <property type="entry name" value="TM_PBP2"/>
    <property type="match status" value="1"/>
</dbReference>
<name>A0A7C2UIR2_9CREN</name>
<dbReference type="Pfam" id="PF00528">
    <property type="entry name" value="BPD_transp_1"/>
    <property type="match status" value="1"/>
</dbReference>
<dbReference type="PANTHER" id="PTHR43357:SF4">
    <property type="entry name" value="INNER MEMBRANE ABC TRANSPORTER PERMEASE PROTEIN YDCV"/>
    <property type="match status" value="1"/>
</dbReference>
<evidence type="ECO:0000313" key="10">
    <source>
        <dbReference type="EMBL" id="HEU97302.1"/>
    </source>
</evidence>
<comment type="caution">
    <text evidence="10">The sequence shown here is derived from an EMBL/GenBank/DDBJ whole genome shotgun (WGS) entry which is preliminary data.</text>
</comment>
<feature type="transmembrane region" description="Helical" evidence="8">
    <location>
        <begin position="125"/>
        <end position="144"/>
    </location>
</feature>
<dbReference type="PROSITE" id="PS50928">
    <property type="entry name" value="ABC_TM1"/>
    <property type="match status" value="1"/>
</dbReference>
<proteinExistence type="inferred from homology"/>
<comment type="similarity">
    <text evidence="8">Belongs to the binding-protein-dependent transport system permease family.</text>
</comment>
<dbReference type="GO" id="GO:0005886">
    <property type="term" value="C:plasma membrane"/>
    <property type="evidence" value="ECO:0007669"/>
    <property type="project" value="UniProtKB-SubCell"/>
</dbReference>
<evidence type="ECO:0000256" key="2">
    <source>
        <dbReference type="ARBA" id="ARBA00022448"/>
    </source>
</evidence>
<evidence type="ECO:0000256" key="7">
    <source>
        <dbReference type="ARBA" id="ARBA00023136"/>
    </source>
</evidence>
<keyword evidence="6 8" id="KW-1133">Transmembrane helix</keyword>
<evidence type="ECO:0000256" key="6">
    <source>
        <dbReference type="ARBA" id="ARBA00022989"/>
    </source>
</evidence>
<comment type="subcellular location">
    <subcellularLocation>
        <location evidence="1">Cell inner membrane</location>
        <topology evidence="1">Multi-pass membrane protein</topology>
    </subcellularLocation>
    <subcellularLocation>
        <location evidence="8">Cell membrane</location>
        <topology evidence="8">Multi-pass membrane protein</topology>
    </subcellularLocation>
</comment>
<sequence length="257" mass="28757">MRFRLLFVAFIITLLWLLLPIALPLSTAFSENPIISFPPKGFTLKWFYDVFNISDFVNGFKLSLTVAFSATSLTIIATLPLSYKMARSSNRYREIWESLFELPIVIPQMVLGFALFIFFVRYLQISSVLALIVGHMVVISPYALSNVYAGISWMNWEMEDAAVSLGASRIRAFFEVVLPNARNALISAFLSCFLISFNAVEISLFLSIAGTSTLPVAMLNFLAMRWDPAISALSAMLVLFTLILVLLSEYIFGGRGK</sequence>
<dbReference type="Gene3D" id="1.10.3720.10">
    <property type="entry name" value="MetI-like"/>
    <property type="match status" value="1"/>
</dbReference>
<evidence type="ECO:0000256" key="1">
    <source>
        <dbReference type="ARBA" id="ARBA00004429"/>
    </source>
</evidence>
<dbReference type="SUPFAM" id="SSF161098">
    <property type="entry name" value="MetI-like"/>
    <property type="match status" value="1"/>
</dbReference>
<evidence type="ECO:0000259" key="9">
    <source>
        <dbReference type="PROSITE" id="PS50928"/>
    </source>
</evidence>
<evidence type="ECO:0000256" key="4">
    <source>
        <dbReference type="ARBA" id="ARBA00022519"/>
    </source>
</evidence>
<gene>
    <name evidence="10" type="ORF">ENO36_00400</name>
</gene>
<dbReference type="AlphaFoldDB" id="A0A7C2UIR2"/>
<feature type="transmembrane region" description="Helical" evidence="8">
    <location>
        <begin position="229"/>
        <end position="252"/>
    </location>
</feature>
<keyword evidence="5 8" id="KW-0812">Transmembrane</keyword>
<evidence type="ECO:0000256" key="5">
    <source>
        <dbReference type="ARBA" id="ARBA00022692"/>
    </source>
</evidence>
<dbReference type="EMBL" id="DSFE01000010">
    <property type="protein sequence ID" value="HEU97302.1"/>
    <property type="molecule type" value="Genomic_DNA"/>
</dbReference>
<evidence type="ECO:0000256" key="3">
    <source>
        <dbReference type="ARBA" id="ARBA00022475"/>
    </source>
</evidence>
<keyword evidence="2 8" id="KW-0813">Transport</keyword>
<evidence type="ECO:0000256" key="8">
    <source>
        <dbReference type="RuleBase" id="RU363032"/>
    </source>
</evidence>
<dbReference type="Proteomes" id="UP000885664">
    <property type="component" value="Unassembled WGS sequence"/>
</dbReference>
<dbReference type="InterPro" id="IPR000515">
    <property type="entry name" value="MetI-like"/>
</dbReference>
<feature type="transmembrane region" description="Helical" evidence="8">
    <location>
        <begin position="95"/>
        <end position="119"/>
    </location>
</feature>
<feature type="transmembrane region" description="Helical" evidence="8">
    <location>
        <begin position="184"/>
        <end position="209"/>
    </location>
</feature>
<accession>A0A7C2UIR2</accession>
<dbReference type="InterPro" id="IPR035906">
    <property type="entry name" value="MetI-like_sf"/>
</dbReference>
<keyword evidence="7 8" id="KW-0472">Membrane</keyword>
<organism evidence="10">
    <name type="scientific">Fervidicoccus fontis</name>
    <dbReference type="NCBI Taxonomy" id="683846"/>
    <lineage>
        <taxon>Archaea</taxon>
        <taxon>Thermoproteota</taxon>
        <taxon>Thermoprotei</taxon>
        <taxon>Fervidicoccales</taxon>
        <taxon>Fervidicoccaceae</taxon>
        <taxon>Fervidicoccus</taxon>
    </lineage>
</organism>
<dbReference type="GO" id="GO:0055085">
    <property type="term" value="P:transmembrane transport"/>
    <property type="evidence" value="ECO:0007669"/>
    <property type="project" value="InterPro"/>
</dbReference>
<keyword evidence="3" id="KW-1003">Cell membrane</keyword>
<dbReference type="PANTHER" id="PTHR43357">
    <property type="entry name" value="INNER MEMBRANE ABC TRANSPORTER PERMEASE PROTEIN YDCV"/>
    <property type="match status" value="1"/>
</dbReference>
<feature type="domain" description="ABC transmembrane type-1" evidence="9">
    <location>
        <begin position="60"/>
        <end position="248"/>
    </location>
</feature>
<protein>
    <submittedName>
        <fullName evidence="10">ABC transporter permease</fullName>
    </submittedName>
</protein>
<feature type="transmembrane region" description="Helical" evidence="8">
    <location>
        <begin position="62"/>
        <end position="83"/>
    </location>
</feature>
<reference evidence="10" key="1">
    <citation type="journal article" date="2020" name="mSystems">
        <title>Genome- and Community-Level Interaction Insights into Carbon Utilization and Element Cycling Functions of Hydrothermarchaeota in Hydrothermal Sediment.</title>
        <authorList>
            <person name="Zhou Z."/>
            <person name="Liu Y."/>
            <person name="Xu W."/>
            <person name="Pan J."/>
            <person name="Luo Z.H."/>
            <person name="Li M."/>
        </authorList>
    </citation>
    <scope>NUCLEOTIDE SEQUENCE [LARGE SCALE GENOMIC DNA]</scope>
    <source>
        <strain evidence="10">SpSt-1259</strain>
    </source>
</reference>